<keyword evidence="1" id="KW-0812">Transmembrane</keyword>
<keyword evidence="1" id="KW-0472">Membrane</keyword>
<proteinExistence type="predicted"/>
<gene>
    <name evidence="2" type="ORF">CEW89_08725</name>
</gene>
<dbReference type="EMBL" id="CP022196">
    <property type="protein sequence ID" value="ATG47650.1"/>
    <property type="molecule type" value="Genomic_DNA"/>
</dbReference>
<evidence type="ECO:0000256" key="1">
    <source>
        <dbReference type="SAM" id="Phobius"/>
    </source>
</evidence>
<keyword evidence="1" id="KW-1133">Transmembrane helix</keyword>
<feature type="transmembrane region" description="Helical" evidence="1">
    <location>
        <begin position="12"/>
        <end position="28"/>
    </location>
</feature>
<dbReference type="AlphaFoldDB" id="A0A291GC79"/>
<protein>
    <submittedName>
        <fullName evidence="2">Uncharacterized protein</fullName>
    </submittedName>
</protein>
<name>A0A291GC79_9RHOB</name>
<dbReference type="KEGG" id="ceh:CEW89_08725"/>
<accession>A0A291GC79</accession>
<dbReference type="Proteomes" id="UP000217935">
    <property type="component" value="Chromosome"/>
</dbReference>
<keyword evidence="3" id="KW-1185">Reference proteome</keyword>
<evidence type="ECO:0000313" key="2">
    <source>
        <dbReference type="EMBL" id="ATG47650.1"/>
    </source>
</evidence>
<reference evidence="2 3" key="1">
    <citation type="submission" date="2017-06" db="EMBL/GenBank/DDBJ databases">
        <title>Celeribacter sp. TSPH2 complete genome sequence.</title>
        <authorList>
            <person name="Woo J.-H."/>
            <person name="Kim H.-S."/>
        </authorList>
    </citation>
    <scope>NUCLEOTIDE SEQUENCE [LARGE SCALE GENOMIC DNA]</scope>
    <source>
        <strain evidence="2 3">TSPH2</strain>
    </source>
</reference>
<organism evidence="2 3">
    <name type="scientific">Celeribacter ethanolicus</name>
    <dbReference type="NCBI Taxonomy" id="1758178"/>
    <lineage>
        <taxon>Bacteria</taxon>
        <taxon>Pseudomonadati</taxon>
        <taxon>Pseudomonadota</taxon>
        <taxon>Alphaproteobacteria</taxon>
        <taxon>Rhodobacterales</taxon>
        <taxon>Roseobacteraceae</taxon>
        <taxon>Celeribacter</taxon>
    </lineage>
</organism>
<evidence type="ECO:0000313" key="3">
    <source>
        <dbReference type="Proteomes" id="UP000217935"/>
    </source>
</evidence>
<sequence length="96" mass="10213">MITVIEISAFRFSDGLFSVTGVLVFLAMRPLSKPLPKRPPLGWRRKRFAAATGGFGPDGTGGAAVSWVQGRSALPDMLLANIIVGQYCVCHVPVGL</sequence>